<feature type="transmembrane region" description="Helical" evidence="10">
    <location>
        <begin position="136"/>
        <end position="155"/>
    </location>
</feature>
<comment type="subcellular location">
    <subcellularLocation>
        <location evidence="10">Cell membrane</location>
        <topology evidence="10">Multi-pass membrane protein</topology>
    </subcellularLocation>
</comment>
<proteinExistence type="inferred from homology"/>
<dbReference type="UniPathway" id="UPA00085"/>
<dbReference type="Proteomes" id="UP000186102">
    <property type="component" value="Unassembled WGS sequence"/>
</dbReference>
<keyword evidence="1 10" id="KW-1003">Cell membrane</keyword>
<dbReference type="STRING" id="1888891.DSOL_2508"/>
<evidence type="ECO:0000256" key="3">
    <source>
        <dbReference type="ARBA" id="ARBA00022679"/>
    </source>
</evidence>
<accession>A0A1Q8QWE4</accession>
<dbReference type="GO" id="GO:0008654">
    <property type="term" value="P:phospholipid biosynthetic process"/>
    <property type="evidence" value="ECO:0007669"/>
    <property type="project" value="UniProtKB-UniRule"/>
</dbReference>
<dbReference type="EC" id="2.3.1.275" evidence="10"/>
<keyword evidence="6 10" id="KW-0443">Lipid metabolism</keyword>
<dbReference type="Pfam" id="PF02660">
    <property type="entry name" value="G3P_acyltransf"/>
    <property type="match status" value="1"/>
</dbReference>
<dbReference type="NCBIfam" id="TIGR00023">
    <property type="entry name" value="glycerol-3-phosphate 1-O-acyltransferase PlsY"/>
    <property type="match status" value="1"/>
</dbReference>
<organism evidence="11 12">
    <name type="scientific">Desulfosporosinus metallidurans</name>
    <dbReference type="NCBI Taxonomy" id="1888891"/>
    <lineage>
        <taxon>Bacteria</taxon>
        <taxon>Bacillati</taxon>
        <taxon>Bacillota</taxon>
        <taxon>Clostridia</taxon>
        <taxon>Eubacteriales</taxon>
        <taxon>Desulfitobacteriaceae</taxon>
        <taxon>Desulfosporosinus</taxon>
    </lineage>
</organism>
<keyword evidence="5 10" id="KW-1133">Transmembrane helix</keyword>
<feature type="transmembrane region" description="Helical" evidence="10">
    <location>
        <begin position="43"/>
        <end position="61"/>
    </location>
</feature>
<evidence type="ECO:0000256" key="2">
    <source>
        <dbReference type="ARBA" id="ARBA00022516"/>
    </source>
</evidence>
<comment type="pathway">
    <text evidence="10">Lipid metabolism; phospholipid metabolism.</text>
</comment>
<comment type="subunit">
    <text evidence="10">Probably interacts with PlsX.</text>
</comment>
<feature type="transmembrane region" description="Helical" evidence="10">
    <location>
        <begin position="104"/>
        <end position="129"/>
    </location>
</feature>
<keyword evidence="11" id="KW-0012">Acyltransferase</keyword>
<feature type="transmembrane region" description="Helical" evidence="10">
    <location>
        <begin position="161"/>
        <end position="180"/>
    </location>
</feature>
<dbReference type="InterPro" id="IPR003811">
    <property type="entry name" value="G3P_acylTferase_PlsY"/>
</dbReference>
<keyword evidence="2 10" id="KW-0444">Lipid biosynthesis</keyword>
<evidence type="ECO:0000313" key="11">
    <source>
        <dbReference type="EMBL" id="OLN31641.1"/>
    </source>
</evidence>
<dbReference type="AlphaFoldDB" id="A0A1Q8QWE4"/>
<evidence type="ECO:0000256" key="7">
    <source>
        <dbReference type="ARBA" id="ARBA00023136"/>
    </source>
</evidence>
<protein>
    <recommendedName>
        <fullName evidence="10">Glycerol-3-phosphate acyltransferase</fullName>
    </recommendedName>
    <alternativeName>
        <fullName evidence="10">Acyl-PO4 G3P acyltransferase</fullName>
    </alternativeName>
    <alternativeName>
        <fullName evidence="10">Acyl-phosphate--glycerol-3-phosphate acyltransferase</fullName>
    </alternativeName>
    <alternativeName>
        <fullName evidence="10">G3P acyltransferase</fullName>
        <shortName evidence="10">GPAT</shortName>
        <ecNumber evidence="10">2.3.1.275</ecNumber>
    </alternativeName>
    <alternativeName>
        <fullName evidence="10">Lysophosphatidic acid synthase</fullName>
        <shortName evidence="10">LPA synthase</shortName>
    </alternativeName>
</protein>
<comment type="function">
    <text evidence="10">Catalyzes the transfer of an acyl group from acyl-phosphate (acyl-PO(4)) to glycerol-3-phosphate (G3P) to form lysophosphatidic acid (LPA). This enzyme utilizes acyl-phosphate as fatty acyl donor, but not acyl-CoA or acyl-ACP.</text>
</comment>
<gene>
    <name evidence="10" type="primary">plsY</name>
    <name evidence="11" type="ORF">DSOL_2508</name>
</gene>
<evidence type="ECO:0000256" key="6">
    <source>
        <dbReference type="ARBA" id="ARBA00023098"/>
    </source>
</evidence>
<dbReference type="PANTHER" id="PTHR30309:SF0">
    <property type="entry name" value="GLYCEROL-3-PHOSPHATE ACYLTRANSFERASE-RELATED"/>
    <property type="match status" value="1"/>
</dbReference>
<dbReference type="GO" id="GO:0005886">
    <property type="term" value="C:plasma membrane"/>
    <property type="evidence" value="ECO:0007669"/>
    <property type="project" value="UniProtKB-SubCell"/>
</dbReference>
<keyword evidence="12" id="KW-1185">Reference proteome</keyword>
<dbReference type="PANTHER" id="PTHR30309">
    <property type="entry name" value="INNER MEMBRANE PROTEIN YGIH"/>
    <property type="match status" value="1"/>
</dbReference>
<feature type="transmembrane region" description="Helical" evidence="10">
    <location>
        <begin position="5"/>
        <end position="23"/>
    </location>
</feature>
<evidence type="ECO:0000256" key="5">
    <source>
        <dbReference type="ARBA" id="ARBA00022989"/>
    </source>
</evidence>
<comment type="catalytic activity">
    <reaction evidence="10">
        <text>an acyl phosphate + sn-glycerol 3-phosphate = a 1-acyl-sn-glycero-3-phosphate + phosphate</text>
        <dbReference type="Rhea" id="RHEA:34075"/>
        <dbReference type="ChEBI" id="CHEBI:43474"/>
        <dbReference type="ChEBI" id="CHEBI:57597"/>
        <dbReference type="ChEBI" id="CHEBI:57970"/>
        <dbReference type="ChEBI" id="CHEBI:59918"/>
        <dbReference type="EC" id="2.3.1.275"/>
    </reaction>
</comment>
<evidence type="ECO:0000256" key="1">
    <source>
        <dbReference type="ARBA" id="ARBA00022475"/>
    </source>
</evidence>
<feature type="transmembrane region" description="Helical" evidence="10">
    <location>
        <begin position="68"/>
        <end position="92"/>
    </location>
</feature>
<dbReference type="OrthoDB" id="9777124at2"/>
<sequence length="200" mass="21537">MLRYLLFIVTYCLGIIPFAYLAGQLKGIDVRRHGSGNIGTTNAFRLLGVKLGILVLLGDFLKGAAAAALGYWAFGPWGGIIGGLLAMAGHSWNPLFGFRPSGKGVAAGFGIITVLMPKVMFVAIALFLLVVVVTRYVSMGSVVGALTVAIAVFIFPEPFAYRFFGLVASSIVLFLHRANFQRVLQGTEHRFGDKKNPRDV</sequence>
<evidence type="ECO:0000313" key="12">
    <source>
        <dbReference type="Proteomes" id="UP000186102"/>
    </source>
</evidence>
<keyword evidence="8 10" id="KW-0594">Phospholipid biosynthesis</keyword>
<keyword evidence="7 10" id="KW-0472">Membrane</keyword>
<comment type="caution">
    <text evidence="11">The sequence shown here is derived from an EMBL/GenBank/DDBJ whole genome shotgun (WGS) entry which is preliminary data.</text>
</comment>
<comment type="similarity">
    <text evidence="10">Belongs to the PlsY family.</text>
</comment>
<evidence type="ECO:0000256" key="4">
    <source>
        <dbReference type="ARBA" id="ARBA00022692"/>
    </source>
</evidence>
<keyword evidence="3 10" id="KW-0808">Transferase</keyword>
<evidence type="ECO:0000256" key="9">
    <source>
        <dbReference type="ARBA" id="ARBA00023264"/>
    </source>
</evidence>
<evidence type="ECO:0000256" key="8">
    <source>
        <dbReference type="ARBA" id="ARBA00023209"/>
    </source>
</evidence>
<dbReference type="GO" id="GO:0043772">
    <property type="term" value="F:acyl-phosphate glycerol-3-phosphate acyltransferase activity"/>
    <property type="evidence" value="ECO:0007669"/>
    <property type="project" value="UniProtKB-UniRule"/>
</dbReference>
<dbReference type="SMART" id="SM01207">
    <property type="entry name" value="G3P_acyltransf"/>
    <property type="match status" value="1"/>
</dbReference>
<dbReference type="EMBL" id="MLBF01000016">
    <property type="protein sequence ID" value="OLN31641.1"/>
    <property type="molecule type" value="Genomic_DNA"/>
</dbReference>
<dbReference type="RefSeq" id="WP_075365112.1">
    <property type="nucleotide sequence ID" value="NZ_MLBF01000016.1"/>
</dbReference>
<dbReference type="HAMAP" id="MF_01043">
    <property type="entry name" value="PlsY"/>
    <property type="match status" value="1"/>
</dbReference>
<evidence type="ECO:0000256" key="10">
    <source>
        <dbReference type="HAMAP-Rule" id="MF_01043"/>
    </source>
</evidence>
<keyword evidence="4 10" id="KW-0812">Transmembrane</keyword>
<reference evidence="11 12" key="1">
    <citation type="submission" date="2016-09" db="EMBL/GenBank/DDBJ databases">
        <title>Complete genome of Desulfosporosinus sp. OL.</title>
        <authorList>
            <person name="Mardanov A."/>
            <person name="Beletsky A."/>
            <person name="Panova A."/>
            <person name="Karnachuk O."/>
            <person name="Ravin N."/>
        </authorList>
    </citation>
    <scope>NUCLEOTIDE SEQUENCE [LARGE SCALE GENOMIC DNA]</scope>
    <source>
        <strain evidence="11 12">OL</strain>
    </source>
</reference>
<keyword evidence="9 10" id="KW-1208">Phospholipid metabolism</keyword>
<name>A0A1Q8QWE4_9FIRM</name>